<gene>
    <name evidence="4" type="primary">si:cabz01007807.1</name>
</gene>
<feature type="signal peptide" evidence="3">
    <location>
        <begin position="1"/>
        <end position="19"/>
    </location>
</feature>
<dbReference type="InParanoid" id="A0A671XLB8"/>
<feature type="region of interest" description="Disordered" evidence="2">
    <location>
        <begin position="68"/>
        <end position="87"/>
    </location>
</feature>
<organism evidence="4 5">
    <name type="scientific">Sparus aurata</name>
    <name type="common">Gilthead sea bream</name>
    <dbReference type="NCBI Taxonomy" id="8175"/>
    <lineage>
        <taxon>Eukaryota</taxon>
        <taxon>Metazoa</taxon>
        <taxon>Chordata</taxon>
        <taxon>Craniata</taxon>
        <taxon>Vertebrata</taxon>
        <taxon>Euteleostomi</taxon>
        <taxon>Actinopterygii</taxon>
        <taxon>Neopterygii</taxon>
        <taxon>Teleostei</taxon>
        <taxon>Neoteleostei</taxon>
        <taxon>Acanthomorphata</taxon>
        <taxon>Eupercaria</taxon>
        <taxon>Spariformes</taxon>
        <taxon>Sparidae</taxon>
        <taxon>Sparus</taxon>
    </lineage>
</organism>
<reference evidence="4" key="2">
    <citation type="submission" date="2025-08" db="UniProtKB">
        <authorList>
            <consortium name="Ensembl"/>
        </authorList>
    </citation>
    <scope>IDENTIFICATION</scope>
</reference>
<evidence type="ECO:0000256" key="2">
    <source>
        <dbReference type="SAM" id="MobiDB-lite"/>
    </source>
</evidence>
<dbReference type="GO" id="GO:0016020">
    <property type="term" value="C:membrane"/>
    <property type="evidence" value="ECO:0007669"/>
    <property type="project" value="TreeGrafter"/>
</dbReference>
<feature type="compositionally biased region" description="Low complexity" evidence="2">
    <location>
        <begin position="435"/>
        <end position="450"/>
    </location>
</feature>
<dbReference type="GeneTree" id="ENSGT01030000234599"/>
<feature type="compositionally biased region" description="Basic and acidic residues" evidence="2">
    <location>
        <begin position="681"/>
        <end position="695"/>
    </location>
</feature>
<feature type="compositionally biased region" description="Basic and acidic residues" evidence="2">
    <location>
        <begin position="639"/>
        <end position="650"/>
    </location>
</feature>
<reference evidence="4" key="3">
    <citation type="submission" date="2025-09" db="UniProtKB">
        <authorList>
            <consortium name="Ensembl"/>
        </authorList>
    </citation>
    <scope>IDENTIFICATION</scope>
</reference>
<proteinExistence type="inferred from homology"/>
<keyword evidence="3" id="KW-0732">Signal</keyword>
<dbReference type="GO" id="GO:0005576">
    <property type="term" value="C:extracellular region"/>
    <property type="evidence" value="ECO:0007669"/>
    <property type="project" value="InterPro"/>
</dbReference>
<name>A0A671XLB8_SPAAU</name>
<dbReference type="GO" id="GO:0008289">
    <property type="term" value="F:lipid binding"/>
    <property type="evidence" value="ECO:0007669"/>
    <property type="project" value="InterPro"/>
</dbReference>
<feature type="compositionally biased region" description="Low complexity" evidence="2">
    <location>
        <begin position="561"/>
        <end position="575"/>
    </location>
</feature>
<comment type="similarity">
    <text evidence="1">Belongs to the apolipoprotein L family.</text>
</comment>
<feature type="compositionally biased region" description="Acidic residues" evidence="2">
    <location>
        <begin position="619"/>
        <end position="628"/>
    </location>
</feature>
<feature type="region of interest" description="Disordered" evidence="2">
    <location>
        <begin position="616"/>
        <end position="813"/>
    </location>
</feature>
<feature type="compositionally biased region" description="Basic and acidic residues" evidence="2">
    <location>
        <begin position="538"/>
        <end position="554"/>
    </location>
</feature>
<feature type="compositionally biased region" description="Low complexity" evidence="2">
    <location>
        <begin position="70"/>
        <end position="79"/>
    </location>
</feature>
<feature type="compositionally biased region" description="Pro residues" evidence="2">
    <location>
        <begin position="576"/>
        <end position="586"/>
    </location>
</feature>
<reference evidence="4" key="1">
    <citation type="submission" date="2021-04" db="EMBL/GenBank/DDBJ databases">
        <authorList>
            <consortium name="Wellcome Sanger Institute Data Sharing"/>
        </authorList>
    </citation>
    <scope>NUCLEOTIDE SEQUENCE [LARGE SCALE GENOMIC DNA]</scope>
</reference>
<keyword evidence="5" id="KW-1185">Reference proteome</keyword>
<dbReference type="Proteomes" id="UP000472265">
    <property type="component" value="Chromosome 10"/>
</dbReference>
<feature type="region of interest" description="Disordered" evidence="2">
    <location>
        <begin position="435"/>
        <end position="481"/>
    </location>
</feature>
<accession>A0A671XLB8</accession>
<dbReference type="Ensembl" id="ENSSAUT00010052197.1">
    <property type="protein sequence ID" value="ENSSAUP00010049605.1"/>
    <property type="gene ID" value="ENSSAUG00010020711.1"/>
</dbReference>
<feature type="compositionally biased region" description="Basic residues" evidence="2">
    <location>
        <begin position="914"/>
        <end position="927"/>
    </location>
</feature>
<feature type="compositionally biased region" description="Basic residues" evidence="2">
    <location>
        <begin position="664"/>
        <end position="673"/>
    </location>
</feature>
<dbReference type="OMA" id="WPEDSPQ"/>
<evidence type="ECO:0000313" key="5">
    <source>
        <dbReference type="Proteomes" id="UP000472265"/>
    </source>
</evidence>
<dbReference type="InterPro" id="IPR008405">
    <property type="entry name" value="ApoL"/>
</dbReference>
<dbReference type="GO" id="GO:0006869">
    <property type="term" value="P:lipid transport"/>
    <property type="evidence" value="ECO:0007669"/>
    <property type="project" value="InterPro"/>
</dbReference>
<feature type="compositionally biased region" description="Polar residues" evidence="2">
    <location>
        <begin position="506"/>
        <end position="523"/>
    </location>
</feature>
<feature type="compositionally biased region" description="Basic and acidic residues" evidence="2">
    <location>
        <begin position="759"/>
        <end position="768"/>
    </location>
</feature>
<dbReference type="GO" id="GO:0042157">
    <property type="term" value="P:lipoprotein metabolic process"/>
    <property type="evidence" value="ECO:0007669"/>
    <property type="project" value="InterPro"/>
</dbReference>
<dbReference type="PANTHER" id="PTHR14096:SF64">
    <property type="match status" value="1"/>
</dbReference>
<feature type="region of interest" description="Disordered" evidence="2">
    <location>
        <begin position="909"/>
        <end position="991"/>
    </location>
</feature>
<dbReference type="Pfam" id="PF05461">
    <property type="entry name" value="ApoL"/>
    <property type="match status" value="1"/>
</dbReference>
<feature type="region of interest" description="Disordered" evidence="2">
    <location>
        <begin position="504"/>
        <end position="601"/>
    </location>
</feature>
<evidence type="ECO:0000313" key="4">
    <source>
        <dbReference type="Ensembl" id="ENSSAUP00010049605.1"/>
    </source>
</evidence>
<feature type="chain" id="PRO_5025552119" evidence="3">
    <location>
        <begin position="20"/>
        <end position="1375"/>
    </location>
</feature>
<protein>
    <submittedName>
        <fullName evidence="4">Uncharacterized LOC115589520</fullName>
    </submittedName>
</protein>
<evidence type="ECO:0000256" key="1">
    <source>
        <dbReference type="ARBA" id="ARBA00010090"/>
    </source>
</evidence>
<sequence length="1375" mass="151844">MQVLKAVVLFFFLISNVNVYQENEVEADDNGESAAAAASGERRPSLVTLQSMLKKVSQSPFHDQYKTVLSSSSDSSGSSATESRNKQDGEFLIDLSAAATDVTDHQQLHIGQNGVSEQLHSSPQNGFNGGLARSNPFYTHYLESGSKSHEEVGKESAEINFGTLFVPPPEFQSSPLDLQTDIKTVENGAKFSEPQKDLFQVLTANPVQGRFQASTLAQNKSASGHFHDVTLSSPDLFKPVPAQRRNLSENLQSESSDLFKDEEVNLFEAAKGDHSLHAERPREVNLLEKSPSIFVDPFKSSSNKEDDLFRSPQPTVGNPFRTATTNGDLFQAVPTESGEPFPKQDPSETKDLFGMSFQKNLDVFSSSSANTVDPFPSPITRDLFQDVSSLDDPFGTTPSKPLDPFQDLSNGTLDIFQPLPTKMNSNDVLEINTNNTASKATNSTSSLNSSSDRKLDMSSSPDLFSASESNPAIQPKSSTWQHDVILTTPQGTDYDILQPTPFTRARNLSMTPGRTPAQMTHISTFKRPPKPLPRTRPLRKEKPPTPEKPPKPERPPPPAEPIETGPTAPKTLPKPVLRPLPKPVIPRKPNTPESKPLEAEDHVVFQNILLIGQERCVEDWPEDSPELDPDFKPSGTLRLRRESIMVKGDSDGGSGEDQDGSGSHIKKKDKKFRMSLLSRRGSKEKFADDPKEARSRTLPTTRKSSKEYSAESAGENEDGEHELDYKKKPLKTKVNQLLRRASTNSFMPDRKHANGHLPQESKDGDFGKKSVSKKNSIRRWSEGTALDGSTGGEEDEDGGEAHHDEKKKRKMKIQFVPHRGFAITVGKTDDELKGAHGYTPRKGSKDKLQEEVLGAHGYTPRKKSQEEAFDDVDEFKSTSKAAFMDEEHFQKALHTSARLNGDEALYGMEDWKPKKPTKMKMQHVGRRSSKEGMLGDPSLQKKKSSFSAEELDDDELNWMGDSKPQKSKHKGPLPLPRKSNTAYGQSEEVGFSHQIPRQACGDAFADDDEAQTGKDVAYDYEQDELGICKPKKASKLKALKKLKSKNKSMHLESDDPPGATSIDFMSEAARAEWLAAQMDERAMEGLEDDDEEGDTDSLMEWWYTVEQWDEVPSDDEDKALKEDESKSFTILADKVHRGLRLFNKVFTERAEVLWQSIITLHAIADDISTFHHKAKIAGITGGTTTAVGGVTAIAGLALAPFTFGASLVITAVGVGVATAGGITSASAAISDNVNNMHDRKKVEVVLQDYEAHLLDIGKILHFVNQGLYKLRGHPFLRSGTQHYSEDWEIRRAVQMISLVDTPVMRAADITDAAVASVQGLFKGMDKYFIKDSRELKKGCKKEIVGQIKELASLLNDGIVELNSIREELQDATGSM</sequence>
<evidence type="ECO:0000256" key="3">
    <source>
        <dbReference type="SAM" id="SignalP"/>
    </source>
</evidence>
<feature type="compositionally biased region" description="Polar residues" evidence="2">
    <location>
        <begin position="466"/>
        <end position="481"/>
    </location>
</feature>
<dbReference type="PANTHER" id="PTHR14096">
    <property type="entry name" value="APOLIPOPROTEIN L"/>
    <property type="match status" value="1"/>
</dbReference>